<feature type="transmembrane region" description="Helical" evidence="1">
    <location>
        <begin position="71"/>
        <end position="95"/>
    </location>
</feature>
<keyword evidence="1" id="KW-0472">Membrane</keyword>
<dbReference type="PATRIC" id="fig|1227491.4.peg.484"/>
<dbReference type="AlphaFoldDB" id="M0BFY0"/>
<dbReference type="RefSeq" id="WP_006664012.1">
    <property type="nucleotide sequence ID" value="NZ_AOIP01000011.1"/>
</dbReference>
<organism evidence="2 3">
    <name type="scientific">Natrialba aegyptia DSM 13077</name>
    <dbReference type="NCBI Taxonomy" id="1227491"/>
    <lineage>
        <taxon>Archaea</taxon>
        <taxon>Methanobacteriati</taxon>
        <taxon>Methanobacteriota</taxon>
        <taxon>Stenosarchaea group</taxon>
        <taxon>Halobacteria</taxon>
        <taxon>Halobacteriales</taxon>
        <taxon>Natrialbaceae</taxon>
        <taxon>Natrialba</taxon>
    </lineage>
</organism>
<evidence type="ECO:0000313" key="2">
    <source>
        <dbReference type="EMBL" id="ELZ09208.1"/>
    </source>
</evidence>
<protein>
    <recommendedName>
        <fullName evidence="4">Cox cluster protein</fullName>
    </recommendedName>
</protein>
<reference evidence="2 3" key="1">
    <citation type="journal article" date="2014" name="PLoS Genet.">
        <title>Phylogenetically driven sequencing of extremely halophilic archaea reveals strategies for static and dynamic osmo-response.</title>
        <authorList>
            <person name="Becker E.A."/>
            <person name="Seitzer P.M."/>
            <person name="Tritt A."/>
            <person name="Larsen D."/>
            <person name="Krusor M."/>
            <person name="Yao A.I."/>
            <person name="Wu D."/>
            <person name="Madern D."/>
            <person name="Eisen J.A."/>
            <person name="Darling A.E."/>
            <person name="Facciotti M.T."/>
        </authorList>
    </citation>
    <scope>NUCLEOTIDE SEQUENCE [LARGE SCALE GENOMIC DNA]</scope>
    <source>
        <strain evidence="2 3">DSM 13077</strain>
    </source>
</reference>
<name>M0BFY0_9EURY</name>
<feature type="transmembrane region" description="Helical" evidence="1">
    <location>
        <begin position="27"/>
        <end position="51"/>
    </location>
</feature>
<evidence type="ECO:0000313" key="3">
    <source>
        <dbReference type="Proteomes" id="UP000011591"/>
    </source>
</evidence>
<dbReference type="Proteomes" id="UP000011591">
    <property type="component" value="Unassembled WGS sequence"/>
</dbReference>
<sequence>MTDDRSETTPAGEPIAATGRTVTGRTLVLATVGTIVLVTAVFGAVLGFLLPRHAELESVTVNGATVVVSPITGAVYGAVTIGCILMALVAVVMVASRAGNGNGG</sequence>
<keyword evidence="1" id="KW-0812">Transmembrane</keyword>
<keyword evidence="1" id="KW-1133">Transmembrane helix</keyword>
<comment type="caution">
    <text evidence="2">The sequence shown here is derived from an EMBL/GenBank/DDBJ whole genome shotgun (WGS) entry which is preliminary data.</text>
</comment>
<dbReference type="EMBL" id="AOIP01000011">
    <property type="protein sequence ID" value="ELZ09208.1"/>
    <property type="molecule type" value="Genomic_DNA"/>
</dbReference>
<accession>M0BFY0</accession>
<evidence type="ECO:0000256" key="1">
    <source>
        <dbReference type="SAM" id="Phobius"/>
    </source>
</evidence>
<gene>
    <name evidence="2" type="ORF">C480_02363</name>
</gene>
<keyword evidence="3" id="KW-1185">Reference proteome</keyword>
<proteinExistence type="predicted"/>
<dbReference type="OrthoDB" id="375358at2157"/>
<evidence type="ECO:0008006" key="4">
    <source>
        <dbReference type="Google" id="ProtNLM"/>
    </source>
</evidence>